<keyword evidence="3" id="KW-1185">Reference proteome</keyword>
<accession>A0A873WQ73</accession>
<dbReference type="RefSeq" id="YP_010113932.1">
    <property type="nucleotide sequence ID" value="NC_055910.1"/>
</dbReference>
<evidence type="ECO:0000313" key="2">
    <source>
        <dbReference type="EMBL" id="QPB12145.1"/>
    </source>
</evidence>
<dbReference type="GeneID" id="65132492"/>
<feature type="transmembrane region" description="Helical" evidence="1">
    <location>
        <begin position="6"/>
        <end position="24"/>
    </location>
</feature>
<organism evidence="2 3">
    <name type="scientific">Providencia phage PSTCR5</name>
    <dbReference type="NCBI Taxonomy" id="2783547"/>
    <lineage>
        <taxon>Viruses</taxon>
        <taxon>Duplodnaviria</taxon>
        <taxon>Heunggongvirae</taxon>
        <taxon>Uroviricota</taxon>
        <taxon>Caudoviricetes</taxon>
        <taxon>Demerecviridae</taxon>
        <taxon>Priunavirus</taxon>
        <taxon>Priunavirus PSTCR5</taxon>
    </lineage>
</organism>
<reference evidence="2 3" key="1">
    <citation type="submission" date="2020-10" db="EMBL/GenBank/DDBJ databases">
        <title>Novel bacteriophages targeting Providencia spp. as potential agents for phage therapy.</title>
        <authorList>
            <person name="Rakov C."/>
            <person name="Alkalay-Oren S."/>
            <person name="Coppenhagen-Glazer S."/>
            <person name="Hazan R."/>
        </authorList>
    </citation>
    <scope>NUCLEOTIDE SEQUENCE [LARGE SCALE GENOMIC DNA]</scope>
</reference>
<dbReference type="EMBL" id="MW057857">
    <property type="protein sequence ID" value="QPB12145.1"/>
    <property type="molecule type" value="Genomic_DNA"/>
</dbReference>
<dbReference type="Proteomes" id="UP000663042">
    <property type="component" value="Segment"/>
</dbReference>
<protein>
    <submittedName>
        <fullName evidence="2">Uncharacterized protein</fullName>
    </submittedName>
</protein>
<keyword evidence="1" id="KW-1133">Transmembrane helix</keyword>
<name>A0A873WQ73_9CAUD</name>
<keyword evidence="1" id="KW-0812">Transmembrane</keyword>
<keyword evidence="1" id="KW-0472">Membrane</keyword>
<sequence length="29" mass="3129">MGILEITAIVGLVYVVIGLLTWAAHRGVY</sequence>
<proteinExistence type="predicted"/>
<evidence type="ECO:0000256" key="1">
    <source>
        <dbReference type="SAM" id="Phobius"/>
    </source>
</evidence>
<dbReference type="KEGG" id="vg:65132492"/>
<evidence type="ECO:0000313" key="3">
    <source>
        <dbReference type="Proteomes" id="UP000663042"/>
    </source>
</evidence>